<keyword evidence="2" id="KW-1185">Reference proteome</keyword>
<keyword evidence="1" id="KW-1133">Transmembrane helix</keyword>
<name>A0A1I7XP43_HETBA</name>
<evidence type="ECO:0000313" key="2">
    <source>
        <dbReference type="Proteomes" id="UP000095283"/>
    </source>
</evidence>
<feature type="transmembrane region" description="Helical" evidence="1">
    <location>
        <begin position="32"/>
        <end position="55"/>
    </location>
</feature>
<proteinExistence type="predicted"/>
<evidence type="ECO:0000313" key="3">
    <source>
        <dbReference type="WBParaSite" id="Hba_19248"/>
    </source>
</evidence>
<sequence length="79" mass="9160">MQSSAEVGRYAFKATPLQFQMASYWYFIRLKALAALFALDSVLSMCVLCMLYFGIQCRYHTLTQFPQKPDIMIRTSYLA</sequence>
<evidence type="ECO:0000256" key="1">
    <source>
        <dbReference type="SAM" id="Phobius"/>
    </source>
</evidence>
<dbReference type="Proteomes" id="UP000095283">
    <property type="component" value="Unplaced"/>
</dbReference>
<accession>A0A1I7XP43</accession>
<organism evidence="2 3">
    <name type="scientific">Heterorhabditis bacteriophora</name>
    <name type="common">Entomopathogenic nematode worm</name>
    <dbReference type="NCBI Taxonomy" id="37862"/>
    <lineage>
        <taxon>Eukaryota</taxon>
        <taxon>Metazoa</taxon>
        <taxon>Ecdysozoa</taxon>
        <taxon>Nematoda</taxon>
        <taxon>Chromadorea</taxon>
        <taxon>Rhabditida</taxon>
        <taxon>Rhabditina</taxon>
        <taxon>Rhabditomorpha</taxon>
        <taxon>Strongyloidea</taxon>
        <taxon>Heterorhabditidae</taxon>
        <taxon>Heterorhabditis</taxon>
    </lineage>
</organism>
<protein>
    <submittedName>
        <fullName evidence="3">CASP-like protein</fullName>
    </submittedName>
</protein>
<keyword evidence="1" id="KW-0472">Membrane</keyword>
<reference evidence="3" key="1">
    <citation type="submission" date="2016-11" db="UniProtKB">
        <authorList>
            <consortium name="WormBaseParasite"/>
        </authorList>
    </citation>
    <scope>IDENTIFICATION</scope>
</reference>
<dbReference type="WBParaSite" id="Hba_19248">
    <property type="protein sequence ID" value="Hba_19248"/>
    <property type="gene ID" value="Hba_19248"/>
</dbReference>
<keyword evidence="1" id="KW-0812">Transmembrane</keyword>
<dbReference type="AlphaFoldDB" id="A0A1I7XP43"/>